<organism evidence="2 4">
    <name type="scientific">Chitinophaga sancti</name>
    <dbReference type="NCBI Taxonomy" id="1004"/>
    <lineage>
        <taxon>Bacteria</taxon>
        <taxon>Pseudomonadati</taxon>
        <taxon>Bacteroidota</taxon>
        <taxon>Chitinophagia</taxon>
        <taxon>Chitinophagales</taxon>
        <taxon>Chitinophagaceae</taxon>
        <taxon>Chitinophaga</taxon>
    </lineage>
</organism>
<dbReference type="EMBL" id="FPIZ01000010">
    <property type="protein sequence ID" value="SFW66696.1"/>
    <property type="molecule type" value="Genomic_DNA"/>
</dbReference>
<feature type="signal peptide" evidence="1">
    <location>
        <begin position="1"/>
        <end position="18"/>
    </location>
</feature>
<feature type="chain" id="PRO_5012227775" description="DUF1795 domain-containing protein" evidence="1">
    <location>
        <begin position="19"/>
        <end position="326"/>
    </location>
</feature>
<dbReference type="STRING" id="1004.SAMN05661012_03350"/>
<evidence type="ECO:0000313" key="3">
    <source>
        <dbReference type="EMBL" id="WQG90083.1"/>
    </source>
</evidence>
<dbReference type="Proteomes" id="UP001326715">
    <property type="component" value="Chromosome"/>
</dbReference>
<dbReference type="AlphaFoldDB" id="A0A1K1R3K1"/>
<evidence type="ECO:0000313" key="4">
    <source>
        <dbReference type="Proteomes" id="UP000183788"/>
    </source>
</evidence>
<protein>
    <recommendedName>
        <fullName evidence="6">DUF1795 domain-containing protein</fullName>
    </recommendedName>
</protein>
<reference evidence="3 5" key="2">
    <citation type="submission" date="2023-11" db="EMBL/GenBank/DDBJ databases">
        <title>MicrobeMod: A computational toolkit for identifying prokaryotic methylation and restriction-modification with nanopore sequencing.</title>
        <authorList>
            <person name="Crits-Christoph A."/>
            <person name="Kang S.C."/>
            <person name="Lee H."/>
            <person name="Ostrov N."/>
        </authorList>
    </citation>
    <scope>NUCLEOTIDE SEQUENCE [LARGE SCALE GENOMIC DNA]</scope>
    <source>
        <strain evidence="3 5">ATCC 23090</strain>
    </source>
</reference>
<dbReference type="EMBL" id="CP140154">
    <property type="protein sequence ID" value="WQG90083.1"/>
    <property type="molecule type" value="Genomic_DNA"/>
</dbReference>
<evidence type="ECO:0000313" key="2">
    <source>
        <dbReference type="EMBL" id="SFW66696.1"/>
    </source>
</evidence>
<accession>A0A1K1R3K1</accession>
<dbReference type="Proteomes" id="UP000183788">
    <property type="component" value="Unassembled WGS sequence"/>
</dbReference>
<evidence type="ECO:0000256" key="1">
    <source>
        <dbReference type="SAM" id="SignalP"/>
    </source>
</evidence>
<sequence length="326" mass="37024">MRAFFTAVLLLFTFSANCQTHTTFRDTVNKFSIELPAGWKYKIPATPPTIKLVAFADVEASQKVRDNFNVNVLEEAGSNLAAVTAKLLEYISAAEGYKLLDSGRLHNNAQPIFWMDETHVVKQNNTTVFSTVFVIYDTDKVYIYTATGDKDRISTAKPFFHRIGSTLKTGLAIRRETLKMVVPGLSSWKILFEGEDSVNYIKQLIPANETKENWQTTINQTFVKGIKVEKIHQVVDIFVTASKSETNLTKTTIINEVEGPGQKWALFKAETPYYPNDPRPESQLYYLLQGKDGVHVAFVAIREKQLSPEFVKKWTEIFRKSSLVYE</sequence>
<evidence type="ECO:0000313" key="5">
    <source>
        <dbReference type="Proteomes" id="UP001326715"/>
    </source>
</evidence>
<name>A0A1K1R3K1_9BACT</name>
<keyword evidence="5" id="KW-1185">Reference proteome</keyword>
<proteinExistence type="predicted"/>
<evidence type="ECO:0008006" key="6">
    <source>
        <dbReference type="Google" id="ProtNLM"/>
    </source>
</evidence>
<gene>
    <name evidence="2" type="ORF">SAMN05661012_03350</name>
    <name evidence="3" type="ORF">SR876_01130</name>
</gene>
<reference evidence="2 4" key="1">
    <citation type="submission" date="2016-11" db="EMBL/GenBank/DDBJ databases">
        <authorList>
            <person name="Jaros S."/>
            <person name="Januszkiewicz K."/>
            <person name="Wedrychowicz H."/>
        </authorList>
    </citation>
    <scope>NUCLEOTIDE SEQUENCE [LARGE SCALE GENOMIC DNA]</scope>
    <source>
        <strain evidence="2 4">DSM 784</strain>
    </source>
</reference>
<dbReference type="Gene3D" id="3.40.1000.10">
    <property type="entry name" value="Mog1/PsbP, alpha/beta/alpha sandwich"/>
    <property type="match status" value="1"/>
</dbReference>
<dbReference type="RefSeq" id="WP_072362374.1">
    <property type="nucleotide sequence ID" value="NZ_CP139972.1"/>
</dbReference>
<keyword evidence="1" id="KW-0732">Signal</keyword>
<dbReference type="OrthoDB" id="645785at2"/>